<dbReference type="AlphaFoldDB" id="A0A0K2VDM2"/>
<reference evidence="2" key="1">
    <citation type="submission" date="2014-05" db="EMBL/GenBank/DDBJ databases">
        <authorList>
            <person name="Chronopoulou M."/>
        </authorList>
    </citation>
    <scope>NUCLEOTIDE SEQUENCE</scope>
    <source>
        <tissue evidence="2">Whole organism</tissue>
    </source>
</reference>
<evidence type="ECO:0000256" key="1">
    <source>
        <dbReference type="SAM" id="Phobius"/>
    </source>
</evidence>
<evidence type="ECO:0000313" key="2">
    <source>
        <dbReference type="EMBL" id="CDW48440.1"/>
    </source>
</evidence>
<keyword evidence="1" id="KW-0812">Transmembrane</keyword>
<sequence length="83" mass="9620">CDIRALIPIFSNYPGEGGCRIRFPFDTTKSSFVNRVYFLAGPFLRKNEFFIPQLFSLLFNVSLFISIFSSFLVTLYFSRSNEV</sequence>
<organism evidence="2">
    <name type="scientific">Lepeophtheirus salmonis</name>
    <name type="common">Salmon louse</name>
    <name type="synonym">Caligus salmonis</name>
    <dbReference type="NCBI Taxonomy" id="72036"/>
    <lineage>
        <taxon>Eukaryota</taxon>
        <taxon>Metazoa</taxon>
        <taxon>Ecdysozoa</taxon>
        <taxon>Arthropoda</taxon>
        <taxon>Crustacea</taxon>
        <taxon>Multicrustacea</taxon>
        <taxon>Hexanauplia</taxon>
        <taxon>Copepoda</taxon>
        <taxon>Siphonostomatoida</taxon>
        <taxon>Caligidae</taxon>
        <taxon>Lepeophtheirus</taxon>
    </lineage>
</organism>
<feature type="transmembrane region" description="Helical" evidence="1">
    <location>
        <begin position="54"/>
        <end position="77"/>
    </location>
</feature>
<name>A0A0K2VDM2_LEPSM</name>
<accession>A0A0K2VDM2</accession>
<keyword evidence="1" id="KW-0472">Membrane</keyword>
<feature type="non-terminal residue" evidence="2">
    <location>
        <position position="1"/>
    </location>
</feature>
<keyword evidence="1" id="KW-1133">Transmembrane helix</keyword>
<dbReference type="EMBL" id="HACA01031079">
    <property type="protein sequence ID" value="CDW48440.1"/>
    <property type="molecule type" value="Transcribed_RNA"/>
</dbReference>
<proteinExistence type="predicted"/>
<protein>
    <submittedName>
        <fullName evidence="2">Uncharacterized protein</fullName>
    </submittedName>
</protein>